<evidence type="ECO:0000313" key="1">
    <source>
        <dbReference type="EMBL" id="KAI0040074.1"/>
    </source>
</evidence>
<protein>
    <submittedName>
        <fullName evidence="1">Uncharacterized protein</fullName>
    </submittedName>
</protein>
<gene>
    <name evidence="1" type="ORF">FA95DRAFT_1577189</name>
</gene>
<reference evidence="1" key="2">
    <citation type="journal article" date="2022" name="New Phytol.">
        <title>Evolutionary transition to the ectomycorrhizal habit in the genomes of a hyperdiverse lineage of mushroom-forming fungi.</title>
        <authorList>
            <person name="Looney B."/>
            <person name="Miyauchi S."/>
            <person name="Morin E."/>
            <person name="Drula E."/>
            <person name="Courty P.E."/>
            <person name="Kohler A."/>
            <person name="Kuo A."/>
            <person name="LaButti K."/>
            <person name="Pangilinan J."/>
            <person name="Lipzen A."/>
            <person name="Riley R."/>
            <person name="Andreopoulos W."/>
            <person name="He G."/>
            <person name="Johnson J."/>
            <person name="Nolan M."/>
            <person name="Tritt A."/>
            <person name="Barry K.W."/>
            <person name="Grigoriev I.V."/>
            <person name="Nagy L.G."/>
            <person name="Hibbett D."/>
            <person name="Henrissat B."/>
            <person name="Matheny P.B."/>
            <person name="Labbe J."/>
            <person name="Martin F.M."/>
        </authorList>
    </citation>
    <scope>NUCLEOTIDE SEQUENCE</scope>
    <source>
        <strain evidence="1">FP105234-sp</strain>
    </source>
</reference>
<organism evidence="1 2">
    <name type="scientific">Auriscalpium vulgare</name>
    <dbReference type="NCBI Taxonomy" id="40419"/>
    <lineage>
        <taxon>Eukaryota</taxon>
        <taxon>Fungi</taxon>
        <taxon>Dikarya</taxon>
        <taxon>Basidiomycota</taxon>
        <taxon>Agaricomycotina</taxon>
        <taxon>Agaricomycetes</taxon>
        <taxon>Russulales</taxon>
        <taxon>Auriscalpiaceae</taxon>
        <taxon>Auriscalpium</taxon>
    </lineage>
</organism>
<sequence>MHPESYDGTHGEHCTFSLTPGREPVPASTPHCGMLMRAQTLSPSLAMLPDSCNSPRQPYGGSPSGSTTVPLIMTTWLSVPSNGVAPPCMPPHCKIMKEDGCDGPR</sequence>
<accession>A0ACB8R7D5</accession>
<name>A0ACB8R7D5_9AGAM</name>
<evidence type="ECO:0000313" key="2">
    <source>
        <dbReference type="Proteomes" id="UP000814033"/>
    </source>
</evidence>
<dbReference type="EMBL" id="MU276231">
    <property type="protein sequence ID" value="KAI0040074.1"/>
    <property type="molecule type" value="Genomic_DNA"/>
</dbReference>
<proteinExistence type="predicted"/>
<keyword evidence="2" id="KW-1185">Reference proteome</keyword>
<dbReference type="Proteomes" id="UP000814033">
    <property type="component" value="Unassembled WGS sequence"/>
</dbReference>
<reference evidence="1" key="1">
    <citation type="submission" date="2021-02" db="EMBL/GenBank/DDBJ databases">
        <authorList>
            <consortium name="DOE Joint Genome Institute"/>
            <person name="Ahrendt S."/>
            <person name="Looney B.P."/>
            <person name="Miyauchi S."/>
            <person name="Morin E."/>
            <person name="Drula E."/>
            <person name="Courty P.E."/>
            <person name="Chicoki N."/>
            <person name="Fauchery L."/>
            <person name="Kohler A."/>
            <person name="Kuo A."/>
            <person name="Labutti K."/>
            <person name="Pangilinan J."/>
            <person name="Lipzen A."/>
            <person name="Riley R."/>
            <person name="Andreopoulos W."/>
            <person name="He G."/>
            <person name="Johnson J."/>
            <person name="Barry K.W."/>
            <person name="Grigoriev I.V."/>
            <person name="Nagy L."/>
            <person name="Hibbett D."/>
            <person name="Henrissat B."/>
            <person name="Matheny P.B."/>
            <person name="Labbe J."/>
            <person name="Martin F."/>
        </authorList>
    </citation>
    <scope>NUCLEOTIDE SEQUENCE</scope>
    <source>
        <strain evidence="1">FP105234-sp</strain>
    </source>
</reference>
<comment type="caution">
    <text evidence="1">The sequence shown here is derived from an EMBL/GenBank/DDBJ whole genome shotgun (WGS) entry which is preliminary data.</text>
</comment>